<accession>A0A167GCB7</accession>
<dbReference type="Gene3D" id="3.90.180.10">
    <property type="entry name" value="Medium-chain alcohol dehydrogenases, catalytic domain"/>
    <property type="match status" value="1"/>
</dbReference>
<organism evidence="2 3">
    <name type="scientific">Calocera viscosa (strain TUFC12733)</name>
    <dbReference type="NCBI Taxonomy" id="1330018"/>
    <lineage>
        <taxon>Eukaryota</taxon>
        <taxon>Fungi</taxon>
        <taxon>Dikarya</taxon>
        <taxon>Basidiomycota</taxon>
        <taxon>Agaricomycotina</taxon>
        <taxon>Dacrymycetes</taxon>
        <taxon>Dacrymycetales</taxon>
        <taxon>Dacrymycetaceae</taxon>
        <taxon>Calocera</taxon>
    </lineage>
</organism>
<proteinExistence type="predicted"/>
<dbReference type="Gene3D" id="3.40.50.720">
    <property type="entry name" value="NAD(P)-binding Rossmann-like Domain"/>
    <property type="match status" value="1"/>
</dbReference>
<dbReference type="STRING" id="1330018.A0A167GCB7"/>
<dbReference type="SUPFAM" id="SSF51735">
    <property type="entry name" value="NAD(P)-binding Rossmann-fold domains"/>
    <property type="match status" value="1"/>
</dbReference>
<dbReference type="InterPro" id="IPR011032">
    <property type="entry name" value="GroES-like_sf"/>
</dbReference>
<dbReference type="CDD" id="cd08267">
    <property type="entry name" value="MDR1"/>
    <property type="match status" value="1"/>
</dbReference>
<dbReference type="EMBL" id="KV417343">
    <property type="protein sequence ID" value="KZO90404.1"/>
    <property type="molecule type" value="Genomic_DNA"/>
</dbReference>
<dbReference type="SUPFAM" id="SSF50129">
    <property type="entry name" value="GroES-like"/>
    <property type="match status" value="1"/>
</dbReference>
<dbReference type="InterPro" id="IPR020843">
    <property type="entry name" value="ER"/>
</dbReference>
<reference evidence="2 3" key="1">
    <citation type="journal article" date="2016" name="Mol. Biol. Evol.">
        <title>Comparative Genomics of Early-Diverging Mushroom-Forming Fungi Provides Insights into the Origins of Lignocellulose Decay Capabilities.</title>
        <authorList>
            <person name="Nagy L.G."/>
            <person name="Riley R."/>
            <person name="Tritt A."/>
            <person name="Adam C."/>
            <person name="Daum C."/>
            <person name="Floudas D."/>
            <person name="Sun H."/>
            <person name="Yadav J.S."/>
            <person name="Pangilinan J."/>
            <person name="Larsson K.H."/>
            <person name="Matsuura K."/>
            <person name="Barry K."/>
            <person name="Labutti K."/>
            <person name="Kuo R."/>
            <person name="Ohm R.A."/>
            <person name="Bhattacharya S.S."/>
            <person name="Shirouzu T."/>
            <person name="Yoshinaga Y."/>
            <person name="Martin F.M."/>
            <person name="Grigoriev I.V."/>
            <person name="Hibbett D.S."/>
        </authorList>
    </citation>
    <scope>NUCLEOTIDE SEQUENCE [LARGE SCALE GENOMIC DNA]</scope>
    <source>
        <strain evidence="2 3">TUFC12733</strain>
    </source>
</reference>
<dbReference type="GO" id="GO:0005739">
    <property type="term" value="C:mitochondrion"/>
    <property type="evidence" value="ECO:0007669"/>
    <property type="project" value="TreeGrafter"/>
</dbReference>
<gene>
    <name evidence="2" type="ORF">CALVIDRAFT_542731</name>
</gene>
<dbReference type="InterPro" id="IPR050700">
    <property type="entry name" value="YIM1/Zinc_Alcohol_DH_Fams"/>
</dbReference>
<dbReference type="PANTHER" id="PTHR11695:SF294">
    <property type="entry name" value="RETICULON-4-INTERACTING PROTEIN 1, MITOCHONDRIAL"/>
    <property type="match status" value="1"/>
</dbReference>
<dbReference type="Pfam" id="PF08240">
    <property type="entry name" value="ADH_N"/>
    <property type="match status" value="1"/>
</dbReference>
<keyword evidence="3" id="KW-1185">Reference proteome</keyword>
<evidence type="ECO:0000313" key="2">
    <source>
        <dbReference type="EMBL" id="KZO90404.1"/>
    </source>
</evidence>
<dbReference type="InterPro" id="IPR036291">
    <property type="entry name" value="NAD(P)-bd_dom_sf"/>
</dbReference>
<protein>
    <submittedName>
        <fullName evidence="2">NAD(P)-binding protein</fullName>
    </submittedName>
</protein>
<dbReference type="Pfam" id="PF13602">
    <property type="entry name" value="ADH_zinc_N_2"/>
    <property type="match status" value="1"/>
</dbReference>
<dbReference type="AlphaFoldDB" id="A0A167GCB7"/>
<sequence>MDSPLPPLQKGWQVIKSGVPKNVLKFRTDLPVPTDIPKGHVLVKVLAAALNPIGYKLMAMPNFMVKRPVIAEHDLAGEIVIANGTEFHVGDEVFGLVPAELSMKTGWGSMQEYAIVPAEALVLKPKNIDFTTAAGVALAGQTAYDALFVIGKLEEGQRVFINGGSSSVGTLAIQLAKEKGVRVDCSASGRNTDYVKSFGAEQVFDYTKKPLYEQLLEANISPPYNVFFDCIDATANLFVHSKKYLAPNGIFVSTGPNVHSLSALPIVLWTMTRIYWPTLLGGVHRQFKIFLFKSEKTKLQALADLIAEGKLKPQVDSVFSFEDLPKAYERIMSGRATGKIVVQVL</sequence>
<evidence type="ECO:0000313" key="3">
    <source>
        <dbReference type="Proteomes" id="UP000076738"/>
    </source>
</evidence>
<dbReference type="InterPro" id="IPR013154">
    <property type="entry name" value="ADH-like_N"/>
</dbReference>
<name>A0A167GCB7_CALVF</name>
<dbReference type="SMART" id="SM00829">
    <property type="entry name" value="PKS_ER"/>
    <property type="match status" value="1"/>
</dbReference>
<dbReference type="PANTHER" id="PTHR11695">
    <property type="entry name" value="ALCOHOL DEHYDROGENASE RELATED"/>
    <property type="match status" value="1"/>
</dbReference>
<dbReference type="GO" id="GO:0016491">
    <property type="term" value="F:oxidoreductase activity"/>
    <property type="evidence" value="ECO:0007669"/>
    <property type="project" value="InterPro"/>
</dbReference>
<dbReference type="OrthoDB" id="9930022at2759"/>
<evidence type="ECO:0000259" key="1">
    <source>
        <dbReference type="SMART" id="SM00829"/>
    </source>
</evidence>
<feature type="domain" description="Enoyl reductase (ER)" evidence="1">
    <location>
        <begin position="18"/>
        <end position="342"/>
    </location>
</feature>
<dbReference type="Proteomes" id="UP000076738">
    <property type="component" value="Unassembled WGS sequence"/>
</dbReference>